<evidence type="ECO:0008006" key="3">
    <source>
        <dbReference type="Google" id="ProtNLM"/>
    </source>
</evidence>
<protein>
    <recommendedName>
        <fullName evidence="3">RNA polymerase alpha subunit C-terminal domain-containing protein</fullName>
    </recommendedName>
</protein>
<evidence type="ECO:0000313" key="1">
    <source>
        <dbReference type="EMBL" id="MFC5441379.1"/>
    </source>
</evidence>
<evidence type="ECO:0000313" key="2">
    <source>
        <dbReference type="Proteomes" id="UP001596018"/>
    </source>
</evidence>
<accession>A0ABW0JYQ6</accession>
<dbReference type="RefSeq" id="WP_377341952.1">
    <property type="nucleotide sequence ID" value="NZ_JALBWS010000011.1"/>
</dbReference>
<keyword evidence="2" id="KW-1185">Reference proteome</keyword>
<sequence>MGSNRHQQCIGFRAEHERPVAERYALEVEDLGGSILEDDGTPAEDSPELIQRSRKGVRQRSCGCELDRLSEVGARSAGELLDSFGVAIGLLRIRVVGV</sequence>
<dbReference type="Proteomes" id="UP001596018">
    <property type="component" value="Unassembled WGS sequence"/>
</dbReference>
<proteinExistence type="predicted"/>
<reference evidence="2" key="1">
    <citation type="journal article" date="2019" name="Int. J. Syst. Evol. Microbiol.">
        <title>The Global Catalogue of Microorganisms (GCM) 10K type strain sequencing project: providing services to taxonomists for standard genome sequencing and annotation.</title>
        <authorList>
            <consortium name="The Broad Institute Genomics Platform"/>
            <consortium name="The Broad Institute Genome Sequencing Center for Infectious Disease"/>
            <person name="Wu L."/>
            <person name="Ma J."/>
        </authorList>
    </citation>
    <scope>NUCLEOTIDE SEQUENCE [LARGE SCALE GENOMIC DNA]</scope>
    <source>
        <strain evidence="2">KACC 12822</strain>
    </source>
</reference>
<dbReference type="EMBL" id="JBHSMM010000005">
    <property type="protein sequence ID" value="MFC5441379.1"/>
    <property type="molecule type" value="Genomic_DNA"/>
</dbReference>
<comment type="caution">
    <text evidence="1">The sequence shown here is derived from an EMBL/GenBank/DDBJ whole genome shotgun (WGS) entry which is preliminary data.</text>
</comment>
<organism evidence="1 2">
    <name type="scientific">Rhodanobacter ginsenosidimutans</name>
    <dbReference type="NCBI Taxonomy" id="490571"/>
    <lineage>
        <taxon>Bacteria</taxon>
        <taxon>Pseudomonadati</taxon>
        <taxon>Pseudomonadota</taxon>
        <taxon>Gammaproteobacteria</taxon>
        <taxon>Lysobacterales</taxon>
        <taxon>Rhodanobacteraceae</taxon>
        <taxon>Rhodanobacter</taxon>
    </lineage>
</organism>
<name>A0ABW0JYQ6_9GAMM</name>
<gene>
    <name evidence="1" type="ORF">ACFPK0_15300</name>
</gene>